<sequence>MSARSDLDASFVIVGDNTGAENAEEKPVANEVHPSNSQSYLPGSVPIYAHDWSVRGTGQPLRIHGRHFVDGHGDLVSTTWST</sequence>
<evidence type="ECO:0000313" key="3">
    <source>
        <dbReference type="Proteomes" id="UP001063166"/>
    </source>
</evidence>
<dbReference type="Proteomes" id="UP001063166">
    <property type="component" value="Unassembled WGS sequence"/>
</dbReference>
<comment type="caution">
    <text evidence="2">The sequence shown here is derived from an EMBL/GenBank/DDBJ whole genome shotgun (WGS) entry which is preliminary data.</text>
</comment>
<evidence type="ECO:0000256" key="1">
    <source>
        <dbReference type="SAM" id="MobiDB-lite"/>
    </source>
</evidence>
<gene>
    <name evidence="2" type="ORF">LshimejAT787_3800110</name>
</gene>
<dbReference type="EMBL" id="BRPK01000038">
    <property type="protein sequence ID" value="GLB45922.1"/>
    <property type="molecule type" value="Genomic_DNA"/>
</dbReference>
<reference evidence="2" key="1">
    <citation type="submission" date="2022-07" db="EMBL/GenBank/DDBJ databases">
        <title>The genome of Lyophyllum shimeji provides insight into the initial evolution of ectomycorrhizal fungal genome.</title>
        <authorList>
            <person name="Kobayashi Y."/>
            <person name="Shibata T."/>
            <person name="Hirakawa H."/>
            <person name="Shigenobu S."/>
            <person name="Nishiyama T."/>
            <person name="Yamada A."/>
            <person name="Hasebe M."/>
            <person name="Kawaguchi M."/>
        </authorList>
    </citation>
    <scope>NUCLEOTIDE SEQUENCE</scope>
    <source>
        <strain evidence="2">AT787</strain>
    </source>
</reference>
<evidence type="ECO:0000313" key="2">
    <source>
        <dbReference type="EMBL" id="GLB45922.1"/>
    </source>
</evidence>
<keyword evidence="3" id="KW-1185">Reference proteome</keyword>
<organism evidence="2 3">
    <name type="scientific">Lyophyllum shimeji</name>
    <name type="common">Hon-shimeji</name>
    <name type="synonym">Tricholoma shimeji</name>
    <dbReference type="NCBI Taxonomy" id="47721"/>
    <lineage>
        <taxon>Eukaryota</taxon>
        <taxon>Fungi</taxon>
        <taxon>Dikarya</taxon>
        <taxon>Basidiomycota</taxon>
        <taxon>Agaricomycotina</taxon>
        <taxon>Agaricomycetes</taxon>
        <taxon>Agaricomycetidae</taxon>
        <taxon>Agaricales</taxon>
        <taxon>Tricholomatineae</taxon>
        <taxon>Lyophyllaceae</taxon>
        <taxon>Lyophyllum</taxon>
    </lineage>
</organism>
<name>A0A9P3PZF3_LYOSH</name>
<protein>
    <submittedName>
        <fullName evidence="2">Uncharacterized protein</fullName>
    </submittedName>
</protein>
<dbReference type="OrthoDB" id="3101416at2759"/>
<proteinExistence type="predicted"/>
<dbReference type="AlphaFoldDB" id="A0A9P3PZF3"/>
<accession>A0A9P3PZF3</accession>
<feature type="region of interest" description="Disordered" evidence="1">
    <location>
        <begin position="16"/>
        <end position="37"/>
    </location>
</feature>